<evidence type="ECO:0000256" key="2">
    <source>
        <dbReference type="ARBA" id="ARBA00010139"/>
    </source>
</evidence>
<evidence type="ECO:0000313" key="6">
    <source>
        <dbReference type="Proteomes" id="UP001500928"/>
    </source>
</evidence>
<dbReference type="Gene3D" id="3.50.50.60">
    <property type="entry name" value="FAD/NAD(P)-binding domain"/>
    <property type="match status" value="2"/>
</dbReference>
<accession>A0ABP9A143</accession>
<protein>
    <submittedName>
        <fullName evidence="5">NAD(P)/FAD-dependent oxidoreductase</fullName>
    </submittedName>
</protein>
<comment type="similarity">
    <text evidence="2">Belongs to the FAD-binding monooxygenase family.</text>
</comment>
<dbReference type="Pfam" id="PF07992">
    <property type="entry name" value="Pyr_redox_2"/>
    <property type="match status" value="1"/>
</dbReference>
<dbReference type="InterPro" id="IPR023753">
    <property type="entry name" value="FAD/NAD-binding_dom"/>
</dbReference>
<name>A0ABP9A143_9PSEU</name>
<keyword evidence="3" id="KW-0503">Monooxygenase</keyword>
<sequence length="506" mass="56973">MTITESSPTTRAGGSGEVEHVDVLVIGAGVSGIDAGHHLRDRFPDKTFAILEKMEGRGGTWWTHRFPGARSDSDLFTYGYAHKPWRGPSIATSGEITSYLDEVIEEDDLKAVIRYRHEVTAASWSSQDQRWTVDVHRGDTGEDVRMTTDFLWMCQGYYNHQDPHRPDWPGTDRYLAHGGVIVHPQTWPEDLDWEGKRVVVIGSGATAATVVPAMAEKAAHVTMLQRTPTFVAAVPKTHELAVQLRALDIPEDWTHEILRRAYIEQFNELTRMCMETPEEARQFLLGEMRPYLPEGYDVEKDFNPGYRPWQQRIAVVPDGDIFTAIKEGRASVVTDTIDTFTDTGIRTSSGEELEADIVVSATGFNLSALGDIPFTVDGEPVDVSQQVTWRGIMITGLPNLAYVFGYFRHSWTLRADLVSDLVCRLLSTMEAKGARSVTPTLRPEDADMEIRPWSDPENFNSGYVMRSQHKMFKQGDRAPWTHMHEYAEERHTLPAADLDDGSLVYE</sequence>
<comment type="cofactor">
    <cofactor evidence="1">
        <name>FAD</name>
        <dbReference type="ChEBI" id="CHEBI:57692"/>
    </cofactor>
</comment>
<dbReference type="InterPro" id="IPR036188">
    <property type="entry name" value="FAD/NAD-bd_sf"/>
</dbReference>
<dbReference type="SUPFAM" id="SSF51905">
    <property type="entry name" value="FAD/NAD(P)-binding domain"/>
    <property type="match status" value="1"/>
</dbReference>
<gene>
    <name evidence="5" type="ORF">GCM10023200_00220</name>
</gene>
<evidence type="ECO:0000256" key="1">
    <source>
        <dbReference type="ARBA" id="ARBA00001974"/>
    </source>
</evidence>
<reference evidence="6" key="1">
    <citation type="journal article" date="2019" name="Int. J. Syst. Evol. Microbiol.">
        <title>The Global Catalogue of Microorganisms (GCM) 10K type strain sequencing project: providing services to taxonomists for standard genome sequencing and annotation.</title>
        <authorList>
            <consortium name="The Broad Institute Genomics Platform"/>
            <consortium name="The Broad Institute Genome Sequencing Center for Infectious Disease"/>
            <person name="Wu L."/>
            <person name="Ma J."/>
        </authorList>
    </citation>
    <scope>NUCLEOTIDE SEQUENCE [LARGE SCALE GENOMIC DNA]</scope>
    <source>
        <strain evidence="6">JCM 17979</strain>
    </source>
</reference>
<evidence type="ECO:0000259" key="4">
    <source>
        <dbReference type="Pfam" id="PF07992"/>
    </source>
</evidence>
<dbReference type="InterPro" id="IPR051820">
    <property type="entry name" value="FAD-binding_MO"/>
</dbReference>
<keyword evidence="3" id="KW-0560">Oxidoreductase</keyword>
<proteinExistence type="inferred from homology"/>
<dbReference type="Proteomes" id="UP001500928">
    <property type="component" value="Unassembled WGS sequence"/>
</dbReference>
<evidence type="ECO:0000313" key="5">
    <source>
        <dbReference type="EMBL" id="GAA4771873.1"/>
    </source>
</evidence>
<comment type="caution">
    <text evidence="5">The sequence shown here is derived from an EMBL/GenBank/DDBJ whole genome shotgun (WGS) entry which is preliminary data.</text>
</comment>
<dbReference type="EMBL" id="BAABHO010000001">
    <property type="protein sequence ID" value="GAA4771873.1"/>
    <property type="molecule type" value="Genomic_DNA"/>
</dbReference>
<evidence type="ECO:0000256" key="3">
    <source>
        <dbReference type="ARBA" id="ARBA00023033"/>
    </source>
</evidence>
<organism evidence="5 6">
    <name type="scientific">Actinomycetospora chlora</name>
    <dbReference type="NCBI Taxonomy" id="663608"/>
    <lineage>
        <taxon>Bacteria</taxon>
        <taxon>Bacillati</taxon>
        <taxon>Actinomycetota</taxon>
        <taxon>Actinomycetes</taxon>
        <taxon>Pseudonocardiales</taxon>
        <taxon>Pseudonocardiaceae</taxon>
        <taxon>Actinomycetospora</taxon>
    </lineage>
</organism>
<dbReference type="RefSeq" id="WP_345410086.1">
    <property type="nucleotide sequence ID" value="NZ_BAABHO010000001.1"/>
</dbReference>
<keyword evidence="6" id="KW-1185">Reference proteome</keyword>
<feature type="domain" description="FAD/NAD(P)-binding" evidence="4">
    <location>
        <begin position="22"/>
        <end position="242"/>
    </location>
</feature>
<dbReference type="PANTHER" id="PTHR43872">
    <property type="entry name" value="MONOOXYGENASE, PUTATIVE (AFU_ORTHOLOGUE AFUA_8G02570)-RELATED"/>
    <property type="match status" value="1"/>
</dbReference>
<dbReference type="PANTHER" id="PTHR43872:SF1">
    <property type="entry name" value="MONOOXYGENASE, PUTATIVE (AFU_ORTHOLOGUE AFUA_8G02570)-RELATED"/>
    <property type="match status" value="1"/>
</dbReference>